<keyword evidence="2" id="KW-0732">Signal</keyword>
<organism evidence="3 4">
    <name type="scientific">Tamaricihabitans halophyticus</name>
    <dbReference type="NCBI Taxonomy" id="1262583"/>
    <lineage>
        <taxon>Bacteria</taxon>
        <taxon>Bacillati</taxon>
        <taxon>Actinomycetota</taxon>
        <taxon>Actinomycetes</taxon>
        <taxon>Pseudonocardiales</taxon>
        <taxon>Pseudonocardiaceae</taxon>
        <taxon>Tamaricihabitans</taxon>
    </lineage>
</organism>
<dbReference type="InterPro" id="IPR023296">
    <property type="entry name" value="Glyco_hydro_beta-prop_sf"/>
</dbReference>
<evidence type="ECO:0000256" key="2">
    <source>
        <dbReference type="SAM" id="SignalP"/>
    </source>
</evidence>
<comment type="caution">
    <text evidence="3">The sequence shown here is derived from an EMBL/GenBank/DDBJ whole genome shotgun (WGS) entry which is preliminary data.</text>
</comment>
<evidence type="ECO:0008006" key="5">
    <source>
        <dbReference type="Google" id="ProtNLM"/>
    </source>
</evidence>
<reference evidence="3 4" key="1">
    <citation type="submission" date="2019-03" db="EMBL/GenBank/DDBJ databases">
        <title>Genomic Encyclopedia of Type Strains, Phase IV (KMG-IV): sequencing the most valuable type-strain genomes for metagenomic binning, comparative biology and taxonomic classification.</title>
        <authorList>
            <person name="Goeker M."/>
        </authorList>
    </citation>
    <scope>NUCLEOTIDE SEQUENCE [LARGE SCALE GENOMIC DNA]</scope>
    <source>
        <strain evidence="3 4">DSM 45765</strain>
    </source>
</reference>
<keyword evidence="4" id="KW-1185">Reference proteome</keyword>
<proteinExistence type="predicted"/>
<dbReference type="AlphaFoldDB" id="A0A4R2QCF4"/>
<protein>
    <recommendedName>
        <fullName evidence="5">Beta-xylosidase</fullName>
    </recommendedName>
</protein>
<dbReference type="SUPFAM" id="SSF75005">
    <property type="entry name" value="Arabinanase/levansucrase/invertase"/>
    <property type="match status" value="1"/>
</dbReference>
<dbReference type="Gene3D" id="2.115.10.20">
    <property type="entry name" value="Glycosyl hydrolase domain, family 43"/>
    <property type="match status" value="2"/>
</dbReference>
<sequence>MSARHRFGRMAATALASIAAIAVAVACTPADGTPQYERHRPADTGPPPKGEPAQLATDAARQSSGVIADGGADAPYNYGPTVMLDGGKTRMWWCSQLGSAKPPGDDVLYAEAETVNGPFDAPGVGKSQPVLSGNPGGFDGMHTCDPSTIKVGDTYYLYYTGAEGDHDFGNQIGLATSKNGIDWERANDGRPIVSPSGDRPVRKSYGAGQPAALYLDGWFYLMFTDTTGAAAGWNGAGQFVLRAKDPTFQDGVQALGRDGFADTASGSERRDRAIVDAFSADWMWVEQLDAFAIAHQTDGGTTLTFWDREFTRNPYEQVLIPGPWREGPGLVRQPDGHAPVSAANPCGTVPVDVVRATTNKDAPTGLRHFGLDITDAPGCATAERALRVLDGFAVLSPKRTIDLVINEQLLRVERRSVAEELASKIVEKHIPALDDAPVAGRLTPGTPAKYAEGRGVGFLLDDGMLWQVRPASVVELNSSPVGEVSPTVWDAYAKGPAILR</sequence>
<dbReference type="Proteomes" id="UP000294911">
    <property type="component" value="Unassembled WGS sequence"/>
</dbReference>
<feature type="chain" id="PRO_5020588091" description="Beta-xylosidase" evidence="2">
    <location>
        <begin position="27"/>
        <end position="500"/>
    </location>
</feature>
<feature type="signal peptide" evidence="2">
    <location>
        <begin position="1"/>
        <end position="26"/>
    </location>
</feature>
<dbReference type="RefSeq" id="WP_243659191.1">
    <property type="nucleotide sequence ID" value="NZ_SLXQ01000014.1"/>
</dbReference>
<name>A0A4R2QCF4_9PSEU</name>
<feature type="region of interest" description="Disordered" evidence="1">
    <location>
        <begin position="32"/>
        <end position="56"/>
    </location>
</feature>
<dbReference type="EMBL" id="SLXQ01000014">
    <property type="protein sequence ID" value="TCP46269.1"/>
    <property type="molecule type" value="Genomic_DNA"/>
</dbReference>
<gene>
    <name evidence="3" type="ORF">EV191_11466</name>
</gene>
<dbReference type="PROSITE" id="PS51257">
    <property type="entry name" value="PROKAR_LIPOPROTEIN"/>
    <property type="match status" value="1"/>
</dbReference>
<evidence type="ECO:0000313" key="4">
    <source>
        <dbReference type="Proteomes" id="UP000294911"/>
    </source>
</evidence>
<evidence type="ECO:0000256" key="1">
    <source>
        <dbReference type="SAM" id="MobiDB-lite"/>
    </source>
</evidence>
<accession>A0A4R2QCF4</accession>
<evidence type="ECO:0000313" key="3">
    <source>
        <dbReference type="EMBL" id="TCP46269.1"/>
    </source>
</evidence>